<dbReference type="EMBL" id="VDLX02000003">
    <property type="protein sequence ID" value="KAB8195867.1"/>
    <property type="molecule type" value="Genomic_DNA"/>
</dbReference>
<name>A0A5C4WRC7_9ACTN</name>
<feature type="transmembrane region" description="Helical" evidence="2">
    <location>
        <begin position="41"/>
        <end position="61"/>
    </location>
</feature>
<evidence type="ECO:0000313" key="4">
    <source>
        <dbReference type="Proteomes" id="UP000312512"/>
    </source>
</evidence>
<keyword evidence="2" id="KW-0812">Transmembrane</keyword>
<accession>A0A5P9YL45</accession>
<dbReference type="AlphaFoldDB" id="A0A5C4WRC7"/>
<feature type="transmembrane region" description="Helical" evidence="2">
    <location>
        <begin position="254"/>
        <end position="278"/>
    </location>
</feature>
<evidence type="ECO:0000256" key="1">
    <source>
        <dbReference type="SAM" id="MobiDB-lite"/>
    </source>
</evidence>
<dbReference type="OrthoDB" id="569023at2"/>
<feature type="transmembrane region" description="Helical" evidence="2">
    <location>
        <begin position="228"/>
        <end position="248"/>
    </location>
</feature>
<keyword evidence="4" id="KW-1185">Reference proteome</keyword>
<keyword evidence="2" id="KW-0472">Membrane</keyword>
<protein>
    <submittedName>
        <fullName evidence="3">Uncharacterized protein</fullName>
    </submittedName>
</protein>
<dbReference type="Proteomes" id="UP000312512">
    <property type="component" value="Unassembled WGS sequence"/>
</dbReference>
<gene>
    <name evidence="3" type="ORF">FH608_010245</name>
</gene>
<comment type="caution">
    <text evidence="3">The sequence shown here is derived from an EMBL/GenBank/DDBJ whole genome shotgun (WGS) entry which is preliminary data.</text>
</comment>
<proteinExistence type="predicted"/>
<reference evidence="3 4" key="1">
    <citation type="submission" date="2019-10" db="EMBL/GenBank/DDBJ databases">
        <title>Nonomuraea sp. nov., isolated from Phyllanthus amarus.</title>
        <authorList>
            <person name="Klykleung N."/>
            <person name="Tanasupawat S."/>
        </authorList>
    </citation>
    <scope>NUCLEOTIDE SEQUENCE [LARGE SCALE GENOMIC DNA]</scope>
    <source>
        <strain evidence="3 4">PA1-10</strain>
    </source>
</reference>
<dbReference type="RefSeq" id="WP_139630185.1">
    <property type="nucleotide sequence ID" value="NZ_CP045572.1"/>
</dbReference>
<organism evidence="3 4">
    <name type="scientific">Nonomuraea phyllanthi</name>
    <dbReference type="NCBI Taxonomy" id="2219224"/>
    <lineage>
        <taxon>Bacteria</taxon>
        <taxon>Bacillati</taxon>
        <taxon>Actinomycetota</taxon>
        <taxon>Actinomycetes</taxon>
        <taxon>Streptosporangiales</taxon>
        <taxon>Streptosporangiaceae</taxon>
        <taxon>Nonomuraea</taxon>
    </lineage>
</organism>
<feature type="region of interest" description="Disordered" evidence="1">
    <location>
        <begin position="1"/>
        <end position="31"/>
    </location>
</feature>
<evidence type="ECO:0000313" key="3">
    <source>
        <dbReference type="EMBL" id="KAB8195867.1"/>
    </source>
</evidence>
<keyword evidence="2" id="KW-1133">Transmembrane helix</keyword>
<feature type="compositionally biased region" description="Pro residues" evidence="1">
    <location>
        <begin position="8"/>
        <end position="22"/>
    </location>
</feature>
<accession>A0A5C4WRC7</accession>
<evidence type="ECO:0000256" key="2">
    <source>
        <dbReference type="SAM" id="Phobius"/>
    </source>
</evidence>
<feature type="transmembrane region" description="Helical" evidence="2">
    <location>
        <begin position="444"/>
        <end position="464"/>
    </location>
</feature>
<sequence>MTLAPPQAHQPPQPPPPPPAAPAPAAAPASAPVRRSVPGRIRIITGVTVAALALLFTALAVGSATAREGLRVIGRDAGPQVIVTAKLYLALSDMDAQVANVLVMGDQYAQPRKEALERYDEQRSRANEALMQALSLADTDAERATVKSVLDLLGRYDRLAGQALLLDEQSGHAPGPPPQNVVEAYRGATKLMRVELLPQAYNLTLESGTIVRATYDEKDVMVPLLRDAVVLAGLLALGCLIWLQIFLARRFRRVFGPALLVATVTTVIALLSGMSVLGKDQDALRTAKLRGFDSVLTLAKARSISNSMQGDQSRYLLDKDWADTYEHTFLDKAMTVVYFDAGNLRTYHQKVATGSTDFLGLLGPQLVGKQGVDAHKAYRAFQAADARFRQLVTSGRTNAAVAERLGPVTTAFDAYDRALLELSARHQAEFTRAIESGEGALDNLWRLLPFAIGGIGLLVIAGVWPRLKEYR</sequence>